<feature type="region of interest" description="Disordered" evidence="1">
    <location>
        <begin position="153"/>
        <end position="184"/>
    </location>
</feature>
<dbReference type="AlphaFoldDB" id="A0A0W1RB46"/>
<evidence type="ECO:0000256" key="1">
    <source>
        <dbReference type="SAM" id="MobiDB-lite"/>
    </source>
</evidence>
<dbReference type="STRING" id="1514971.AUR64_08085"/>
<dbReference type="EMBL" id="LOPU01000017">
    <property type="protein sequence ID" value="KTG10615.1"/>
    <property type="molecule type" value="Genomic_DNA"/>
</dbReference>
<sequence>MEKTPKGTSVGVDDPYEFAGRCDHLTGDGRCRYALSHAGDDPEFARARRADDYRCLVGEEGCEWRDCPQYRSTTDGRECVRCDLPEIRMAHQSSARPLLEEHHLSYHGGGDNSDGDDADPNHEITVSLCRWCHAKVHNSFARVDDDVNPDAEALAAREQRRSEEQAEFGFQSASERFERGSEDA</sequence>
<dbReference type="OrthoDB" id="284647at2157"/>
<gene>
    <name evidence="2" type="ORF">AUR64_08085</name>
</gene>
<evidence type="ECO:0000313" key="3">
    <source>
        <dbReference type="Proteomes" id="UP000054387"/>
    </source>
</evidence>
<dbReference type="Proteomes" id="UP000054387">
    <property type="component" value="Unassembled WGS sequence"/>
</dbReference>
<feature type="compositionally biased region" description="Basic and acidic residues" evidence="1">
    <location>
        <begin position="155"/>
        <end position="164"/>
    </location>
</feature>
<dbReference type="InterPro" id="IPR055523">
    <property type="entry name" value="DUF7097"/>
</dbReference>
<comment type="caution">
    <text evidence="2">The sequence shown here is derived from an EMBL/GenBank/DDBJ whole genome shotgun (WGS) entry which is preliminary data.</text>
</comment>
<evidence type="ECO:0000313" key="2">
    <source>
        <dbReference type="EMBL" id="KTG10615.1"/>
    </source>
</evidence>
<proteinExistence type="predicted"/>
<feature type="compositionally biased region" description="Basic and acidic residues" evidence="1">
    <location>
        <begin position="175"/>
        <end position="184"/>
    </location>
</feature>
<name>A0A0W1RB46_9EURY</name>
<protein>
    <submittedName>
        <fullName evidence="2">Uncharacterized protein</fullName>
    </submittedName>
</protein>
<accession>A0A0W1RB46</accession>
<organism evidence="2 3">
    <name type="scientific">Haloprofundus marisrubri</name>
    <dbReference type="NCBI Taxonomy" id="1514971"/>
    <lineage>
        <taxon>Archaea</taxon>
        <taxon>Methanobacteriati</taxon>
        <taxon>Methanobacteriota</taxon>
        <taxon>Stenosarchaea group</taxon>
        <taxon>Halobacteria</taxon>
        <taxon>Halobacteriales</taxon>
        <taxon>Haloferacaceae</taxon>
        <taxon>Haloprofundus</taxon>
    </lineage>
</organism>
<keyword evidence="3" id="KW-1185">Reference proteome</keyword>
<dbReference type="Pfam" id="PF23382">
    <property type="entry name" value="DUF7097"/>
    <property type="match status" value="1"/>
</dbReference>
<dbReference type="RefSeq" id="WP_058580939.1">
    <property type="nucleotide sequence ID" value="NZ_LOPU01000017.1"/>
</dbReference>
<reference evidence="2 3" key="1">
    <citation type="submission" date="2015-12" db="EMBL/GenBank/DDBJ databases">
        <title>Haloprofundus marisrubri gen. nov., sp. nov., an extremely halophilic archaeon isolated from the Discovery deep brine-seawater interface in the Red Sea.</title>
        <authorList>
            <person name="Zhang G."/>
            <person name="Stingl U."/>
            <person name="Rashid M."/>
        </authorList>
    </citation>
    <scope>NUCLEOTIDE SEQUENCE [LARGE SCALE GENOMIC DNA]</scope>
    <source>
        <strain evidence="2 3">SB9</strain>
    </source>
</reference>